<dbReference type="EMBL" id="JBEHHI010000001">
    <property type="protein sequence ID" value="MEX5727001.1"/>
    <property type="molecule type" value="Genomic_DNA"/>
</dbReference>
<feature type="transmembrane region" description="Helical" evidence="1">
    <location>
        <begin position="64"/>
        <end position="83"/>
    </location>
</feature>
<name>A0ABV3XNW0_9RHOB</name>
<gene>
    <name evidence="2" type="ORF">Ga0609869_000354</name>
</gene>
<keyword evidence="1" id="KW-0472">Membrane</keyword>
<evidence type="ECO:0000313" key="2">
    <source>
        <dbReference type="EMBL" id="MEX5727001.1"/>
    </source>
</evidence>
<accession>A0ABV3XNW0</accession>
<evidence type="ECO:0000313" key="3">
    <source>
        <dbReference type="Proteomes" id="UP001560019"/>
    </source>
</evidence>
<sequence>MSGFLLRTVIAFILLAATYNPTKFNYVTWAQDNYATQKPLVIGLGIILGIALLYFLLSTIRTLGSVGIFLLLVIVALLGYILVDKGVIALELSTNNIWGVIAILSLILGGASSWRGPSKIKSRSKVRPPAGEEARA</sequence>
<feature type="transmembrane region" description="Helical" evidence="1">
    <location>
        <begin position="95"/>
        <end position="114"/>
    </location>
</feature>
<keyword evidence="1" id="KW-1133">Transmembrane helix</keyword>
<feature type="transmembrane region" description="Helical" evidence="1">
    <location>
        <begin position="40"/>
        <end position="57"/>
    </location>
</feature>
<keyword evidence="3" id="KW-1185">Reference proteome</keyword>
<evidence type="ECO:0000256" key="1">
    <source>
        <dbReference type="SAM" id="Phobius"/>
    </source>
</evidence>
<dbReference type="Proteomes" id="UP001560019">
    <property type="component" value="Unassembled WGS sequence"/>
</dbReference>
<proteinExistence type="predicted"/>
<dbReference type="RefSeq" id="WP_125403497.1">
    <property type="nucleotide sequence ID" value="NZ_JBEHHI010000001.1"/>
</dbReference>
<keyword evidence="1" id="KW-0812">Transmembrane</keyword>
<protein>
    <submittedName>
        <fullName evidence="2">Uncharacterized protein</fullName>
    </submittedName>
</protein>
<dbReference type="Pfam" id="PF20134">
    <property type="entry name" value="DUF6524"/>
    <property type="match status" value="1"/>
</dbReference>
<dbReference type="InterPro" id="IPR045387">
    <property type="entry name" value="DUF6524"/>
</dbReference>
<comment type="caution">
    <text evidence="2">The sequence shown here is derived from an EMBL/GenBank/DDBJ whole genome shotgun (WGS) entry which is preliminary data.</text>
</comment>
<organism evidence="2 3">
    <name type="scientific">Rhodovulum iodosum</name>
    <dbReference type="NCBI Taxonomy" id="68291"/>
    <lineage>
        <taxon>Bacteria</taxon>
        <taxon>Pseudomonadati</taxon>
        <taxon>Pseudomonadota</taxon>
        <taxon>Alphaproteobacteria</taxon>
        <taxon>Rhodobacterales</taxon>
        <taxon>Paracoccaceae</taxon>
        <taxon>Rhodovulum</taxon>
    </lineage>
</organism>
<reference evidence="2 3" key="1">
    <citation type="submission" date="2024-06" db="EMBL/GenBank/DDBJ databases">
        <title>Genome of Rhodovulum iodosum, a marine photoferrotroph.</title>
        <authorList>
            <person name="Bianchini G."/>
            <person name="Nikeleit V."/>
            <person name="Kappler A."/>
            <person name="Bryce C."/>
            <person name="Sanchez-Baracaldo P."/>
        </authorList>
    </citation>
    <scope>NUCLEOTIDE SEQUENCE [LARGE SCALE GENOMIC DNA]</scope>
    <source>
        <strain evidence="2 3">UT/N1</strain>
    </source>
</reference>